<dbReference type="EMBL" id="JAULUE010002057">
    <property type="protein sequence ID" value="KAK5888759.1"/>
    <property type="molecule type" value="Genomic_DNA"/>
</dbReference>
<gene>
    <name evidence="1" type="ORF">CesoFtcFv8_014819</name>
</gene>
<name>A0AAN8GUH5_9TELE</name>
<evidence type="ECO:0000313" key="1">
    <source>
        <dbReference type="EMBL" id="KAK5888759.1"/>
    </source>
</evidence>
<proteinExistence type="predicted"/>
<comment type="caution">
    <text evidence="1">The sequence shown here is derived from an EMBL/GenBank/DDBJ whole genome shotgun (WGS) entry which is preliminary data.</text>
</comment>
<sequence length="93" mass="10970">MTDSDGKSKFSFFKFPSQEKQPGRRAQWARACARVDPITRKPWTQGHRAICVHLLGTLHFWSWQADLRHDPNPNPAEYRNNFLWMRVSSKTKL</sequence>
<accession>A0AAN8GUH5</accession>
<protein>
    <submittedName>
        <fullName evidence="1">Uncharacterized protein</fullName>
    </submittedName>
</protein>
<reference evidence="1 2" key="1">
    <citation type="journal article" date="2023" name="Mol. Biol. Evol.">
        <title>Genomics of Secondarily Temperate Adaptation in the Only Non-Antarctic Icefish.</title>
        <authorList>
            <person name="Rivera-Colon A.G."/>
            <person name="Rayamajhi N."/>
            <person name="Minhas B.F."/>
            <person name="Madrigal G."/>
            <person name="Bilyk K.T."/>
            <person name="Yoon V."/>
            <person name="Hune M."/>
            <person name="Gregory S."/>
            <person name="Cheng C.H.C."/>
            <person name="Catchen J.M."/>
        </authorList>
    </citation>
    <scope>NUCLEOTIDE SEQUENCE [LARGE SCALE GENOMIC DNA]</scope>
    <source>
        <strain evidence="1">JC2023a</strain>
    </source>
</reference>
<dbReference type="Proteomes" id="UP001335648">
    <property type="component" value="Unassembled WGS sequence"/>
</dbReference>
<dbReference type="AlphaFoldDB" id="A0AAN8GUH5"/>
<evidence type="ECO:0000313" key="2">
    <source>
        <dbReference type="Proteomes" id="UP001335648"/>
    </source>
</evidence>
<keyword evidence="2" id="KW-1185">Reference proteome</keyword>
<organism evidence="1 2">
    <name type="scientific">Champsocephalus esox</name>
    <name type="common">pike icefish</name>
    <dbReference type="NCBI Taxonomy" id="159716"/>
    <lineage>
        <taxon>Eukaryota</taxon>
        <taxon>Metazoa</taxon>
        <taxon>Chordata</taxon>
        <taxon>Craniata</taxon>
        <taxon>Vertebrata</taxon>
        <taxon>Euteleostomi</taxon>
        <taxon>Actinopterygii</taxon>
        <taxon>Neopterygii</taxon>
        <taxon>Teleostei</taxon>
        <taxon>Neoteleostei</taxon>
        <taxon>Acanthomorphata</taxon>
        <taxon>Eupercaria</taxon>
        <taxon>Perciformes</taxon>
        <taxon>Notothenioidei</taxon>
        <taxon>Channichthyidae</taxon>
        <taxon>Champsocephalus</taxon>
    </lineage>
</organism>